<proteinExistence type="inferred from homology"/>
<dbReference type="GO" id="GO:0005685">
    <property type="term" value="C:U1 snRNP"/>
    <property type="evidence" value="ECO:0007669"/>
    <property type="project" value="InterPro"/>
</dbReference>
<organism evidence="3 4">
    <name type="scientific">Trichomonascus ciferrii</name>
    <dbReference type="NCBI Taxonomy" id="44093"/>
    <lineage>
        <taxon>Eukaryota</taxon>
        <taxon>Fungi</taxon>
        <taxon>Dikarya</taxon>
        <taxon>Ascomycota</taxon>
        <taxon>Saccharomycotina</taxon>
        <taxon>Dipodascomycetes</taxon>
        <taxon>Dipodascales</taxon>
        <taxon>Trichomonascaceae</taxon>
        <taxon>Trichomonascus</taxon>
        <taxon>Trichomonascus ciferrii complex</taxon>
    </lineage>
</organism>
<gene>
    <name evidence="3" type="ORF">TRICI_003864</name>
</gene>
<evidence type="ECO:0000256" key="1">
    <source>
        <dbReference type="ARBA" id="ARBA00005655"/>
    </source>
</evidence>
<dbReference type="VEuPathDB" id="FungiDB:TRICI_003864"/>
<dbReference type="OrthoDB" id="153872at2759"/>
<reference evidence="3" key="1">
    <citation type="journal article" date="2019" name="G3 (Bethesda)">
        <title>Genome Assemblies of Two Rare Opportunistic Yeast Pathogens: Diutina rugosa (syn. Candida rugosa) and Trichomonascus ciferrii (syn. Candida ciferrii).</title>
        <authorList>
            <person name="Mixao V."/>
            <person name="Saus E."/>
            <person name="Hansen A.P."/>
            <person name="Lass-Florl C."/>
            <person name="Gabaldon T."/>
        </authorList>
    </citation>
    <scope>NUCLEOTIDE SEQUENCE</scope>
    <source>
        <strain evidence="3">CBS 4856</strain>
    </source>
</reference>
<evidence type="ECO:0000313" key="4">
    <source>
        <dbReference type="Proteomes" id="UP000761534"/>
    </source>
</evidence>
<sequence>MAAEQRKLLEQLMGAEALDPGAPKKQEMDLYDPKVCKSFMVDECVHDMFVGTKKDLGPCPKLHLEQYRMEYQSQKEKGRDLHEIELEHERNLEKYVFENNRLIEAGISRLKKTPEDIMLMNQATRELEELNTAITFAMEEIELLGRHGEISRAVYENYKLQNKRDEKESKERQIRTLSETSGFSGHQKLQVCMECGAFLSRLDNDKRLADHFIGKMHRGHVQMRKAYAQIREYNSKRSAEKRKRSSRYYD</sequence>
<keyword evidence="4" id="KW-1185">Reference proteome</keyword>
<comment type="caution">
    <text evidence="3">The sequence shown here is derived from an EMBL/GenBank/DDBJ whole genome shotgun (WGS) entry which is preliminary data.</text>
</comment>
<dbReference type="GO" id="GO:0006376">
    <property type="term" value="P:mRNA splice site recognition"/>
    <property type="evidence" value="ECO:0007669"/>
    <property type="project" value="InterPro"/>
</dbReference>
<protein>
    <submittedName>
        <fullName evidence="3">Uncharacterized protein</fullName>
    </submittedName>
</protein>
<accession>A0A642V3W3</accession>
<dbReference type="EMBL" id="SWFS01000290">
    <property type="protein sequence ID" value="KAA8911254.1"/>
    <property type="molecule type" value="Genomic_DNA"/>
</dbReference>
<name>A0A642V3W3_9ASCO</name>
<dbReference type="GO" id="GO:0003729">
    <property type="term" value="F:mRNA binding"/>
    <property type="evidence" value="ECO:0007669"/>
    <property type="project" value="InterPro"/>
</dbReference>
<dbReference type="AlphaFoldDB" id="A0A642V3W3"/>
<keyword evidence="2" id="KW-0175">Coiled coil</keyword>
<dbReference type="PANTHER" id="PTHR12375">
    <property type="entry name" value="RNA-BINDING PROTEIN LUC7-RELATED"/>
    <property type="match status" value="1"/>
</dbReference>
<comment type="similarity">
    <text evidence="1">Belongs to the Luc7 family.</text>
</comment>
<dbReference type="InterPro" id="IPR004882">
    <property type="entry name" value="Luc7-rel"/>
</dbReference>
<evidence type="ECO:0000313" key="3">
    <source>
        <dbReference type="EMBL" id="KAA8911254.1"/>
    </source>
</evidence>
<feature type="coiled-coil region" evidence="2">
    <location>
        <begin position="120"/>
        <end position="180"/>
    </location>
</feature>
<evidence type="ECO:0000256" key="2">
    <source>
        <dbReference type="SAM" id="Coils"/>
    </source>
</evidence>
<dbReference type="Proteomes" id="UP000761534">
    <property type="component" value="Unassembled WGS sequence"/>
</dbReference>
<dbReference type="Pfam" id="PF03194">
    <property type="entry name" value="LUC7"/>
    <property type="match status" value="1"/>
</dbReference>